<proteinExistence type="predicted"/>
<protein>
    <submittedName>
        <fullName evidence="2">Uncharacterized protein</fullName>
    </submittedName>
</protein>
<evidence type="ECO:0000313" key="2">
    <source>
        <dbReference type="EMBL" id="EFQ29831.1"/>
    </source>
</evidence>
<dbReference type="GeneID" id="24410340"/>
<evidence type="ECO:0000313" key="3">
    <source>
        <dbReference type="Proteomes" id="UP000008782"/>
    </source>
</evidence>
<reference evidence="3" key="1">
    <citation type="journal article" date="2012" name="Nat. Genet.">
        <title>Lifestyle transitions in plant pathogenic Colletotrichum fungi deciphered by genome and transcriptome analyses.</title>
        <authorList>
            <person name="O'Connell R.J."/>
            <person name="Thon M.R."/>
            <person name="Hacquard S."/>
            <person name="Amyotte S.G."/>
            <person name="Kleemann J."/>
            <person name="Torres M.F."/>
            <person name="Damm U."/>
            <person name="Buiate E.A."/>
            <person name="Epstein L."/>
            <person name="Alkan N."/>
            <person name="Altmueller J."/>
            <person name="Alvarado-Balderrama L."/>
            <person name="Bauser C.A."/>
            <person name="Becker C."/>
            <person name="Birren B.W."/>
            <person name="Chen Z."/>
            <person name="Choi J."/>
            <person name="Crouch J.A."/>
            <person name="Duvick J.P."/>
            <person name="Farman M.A."/>
            <person name="Gan P."/>
            <person name="Heiman D."/>
            <person name="Henrissat B."/>
            <person name="Howard R.J."/>
            <person name="Kabbage M."/>
            <person name="Koch C."/>
            <person name="Kracher B."/>
            <person name="Kubo Y."/>
            <person name="Law A.D."/>
            <person name="Lebrun M.-H."/>
            <person name="Lee Y.-H."/>
            <person name="Miyara I."/>
            <person name="Moore N."/>
            <person name="Neumann U."/>
            <person name="Nordstroem K."/>
            <person name="Panaccione D.G."/>
            <person name="Panstruga R."/>
            <person name="Place M."/>
            <person name="Proctor R.H."/>
            <person name="Prusky D."/>
            <person name="Rech G."/>
            <person name="Reinhardt R."/>
            <person name="Rollins J.A."/>
            <person name="Rounsley S."/>
            <person name="Schardl C.L."/>
            <person name="Schwartz D.C."/>
            <person name="Shenoy N."/>
            <person name="Shirasu K."/>
            <person name="Sikhakolli U.R."/>
            <person name="Stueber K."/>
            <person name="Sukno S.A."/>
            <person name="Sweigard J.A."/>
            <person name="Takano Y."/>
            <person name="Takahara H."/>
            <person name="Trail F."/>
            <person name="van der Does H.C."/>
            <person name="Voll L.M."/>
            <person name="Will I."/>
            <person name="Young S."/>
            <person name="Zeng Q."/>
            <person name="Zhang J."/>
            <person name="Zhou S."/>
            <person name="Dickman M.B."/>
            <person name="Schulze-Lefert P."/>
            <person name="Ver Loren van Themaat E."/>
            <person name="Ma L.-J."/>
            <person name="Vaillancourt L.J."/>
        </authorList>
    </citation>
    <scope>NUCLEOTIDE SEQUENCE [LARGE SCALE GENOMIC DNA]</scope>
    <source>
        <strain evidence="3">M1.001 / M2 / FGSC 10212</strain>
    </source>
</reference>
<evidence type="ECO:0000256" key="1">
    <source>
        <dbReference type="SAM" id="MobiDB-lite"/>
    </source>
</evidence>
<organism evidence="3">
    <name type="scientific">Colletotrichum graminicola (strain M1.001 / M2 / FGSC 10212)</name>
    <name type="common">Maize anthracnose fungus</name>
    <name type="synonym">Glomerella graminicola</name>
    <dbReference type="NCBI Taxonomy" id="645133"/>
    <lineage>
        <taxon>Eukaryota</taxon>
        <taxon>Fungi</taxon>
        <taxon>Dikarya</taxon>
        <taxon>Ascomycota</taxon>
        <taxon>Pezizomycotina</taxon>
        <taxon>Sordariomycetes</taxon>
        <taxon>Hypocreomycetidae</taxon>
        <taxon>Glomerellales</taxon>
        <taxon>Glomerellaceae</taxon>
        <taxon>Colletotrichum</taxon>
        <taxon>Colletotrichum graminicola species complex</taxon>
    </lineage>
</organism>
<name>E3QFZ6_COLGM</name>
<feature type="region of interest" description="Disordered" evidence="1">
    <location>
        <begin position="1"/>
        <end position="80"/>
    </location>
</feature>
<dbReference type="AlphaFoldDB" id="E3QFZ6"/>
<dbReference type="HOGENOM" id="CLU_2589603_0_0_1"/>
<dbReference type="RefSeq" id="XP_008093851.1">
    <property type="nucleotide sequence ID" value="XM_008095660.1"/>
</dbReference>
<dbReference type="VEuPathDB" id="FungiDB:GLRG_04975"/>
<accession>E3QFZ6</accession>
<keyword evidence="3" id="KW-1185">Reference proteome</keyword>
<dbReference type="EMBL" id="GG697346">
    <property type="protein sequence ID" value="EFQ29831.1"/>
    <property type="molecule type" value="Genomic_DNA"/>
</dbReference>
<dbReference type="Proteomes" id="UP000008782">
    <property type="component" value="Unassembled WGS sequence"/>
</dbReference>
<gene>
    <name evidence="2" type="ORF">GLRG_04975</name>
</gene>
<sequence>MTSEDGLASSRPASRGHLPPSMLHPVAQQHAGGQPAAAATVVSYTSITGEPVSRQDTDGGGGGDDDDDGGDENFLLHKMQ</sequence>
<feature type="compositionally biased region" description="Low complexity" evidence="1">
    <location>
        <begin position="27"/>
        <end position="39"/>
    </location>
</feature>